<protein>
    <submittedName>
        <fullName evidence="2">Uncharacterized protein</fullName>
    </submittedName>
</protein>
<evidence type="ECO:0000313" key="2">
    <source>
        <dbReference type="EMBL" id="PTE13442.1"/>
    </source>
</evidence>
<dbReference type="Proteomes" id="UP000241362">
    <property type="component" value="Unassembled WGS sequence"/>
</dbReference>
<dbReference type="RefSeq" id="WP_107674156.1">
    <property type="nucleotide sequence ID" value="NZ_PZKE01000014.1"/>
</dbReference>
<dbReference type="EMBL" id="PZKE01000014">
    <property type="protein sequence ID" value="PTE13442.1"/>
    <property type="molecule type" value="Genomic_DNA"/>
</dbReference>
<dbReference type="AlphaFoldDB" id="A0A2T4J6C8"/>
<sequence length="68" mass="7414">MTRPAYSFEFETSTPAPTVQAHEWLAVQALKAVAARRKIQAAANTDTPCTRQSEVQPGSAGRDTSRRP</sequence>
<feature type="compositionally biased region" description="Polar residues" evidence="1">
    <location>
        <begin position="44"/>
        <end position="56"/>
    </location>
</feature>
<gene>
    <name evidence="2" type="ORF">C5F44_13955</name>
</gene>
<feature type="region of interest" description="Disordered" evidence="1">
    <location>
        <begin position="39"/>
        <end position="68"/>
    </location>
</feature>
<evidence type="ECO:0000256" key="1">
    <source>
        <dbReference type="SAM" id="MobiDB-lite"/>
    </source>
</evidence>
<accession>A0A2T4J6C8</accession>
<evidence type="ECO:0000313" key="3">
    <source>
        <dbReference type="Proteomes" id="UP000241362"/>
    </source>
</evidence>
<keyword evidence="3" id="KW-1185">Reference proteome</keyword>
<name>A0A2T4J6C8_FUSBL</name>
<organism evidence="2 3">
    <name type="scientific">Fuscovulum blasticum DSM 2131</name>
    <dbReference type="NCBI Taxonomy" id="1188250"/>
    <lineage>
        <taxon>Bacteria</taxon>
        <taxon>Pseudomonadati</taxon>
        <taxon>Pseudomonadota</taxon>
        <taxon>Alphaproteobacteria</taxon>
        <taxon>Rhodobacterales</taxon>
        <taxon>Paracoccaceae</taxon>
        <taxon>Pseudogemmobacter</taxon>
    </lineage>
</organism>
<comment type="caution">
    <text evidence="2">The sequence shown here is derived from an EMBL/GenBank/DDBJ whole genome shotgun (WGS) entry which is preliminary data.</text>
</comment>
<proteinExistence type="predicted"/>
<reference evidence="2 3" key="1">
    <citation type="submission" date="2018-03" db="EMBL/GenBank/DDBJ databases">
        <title>Rhodobacter blasticus.</title>
        <authorList>
            <person name="Meyer T.E."/>
            <person name="Miller S."/>
            <person name="Lodha T."/>
            <person name="Gandham S."/>
            <person name="Chintalapati S."/>
            <person name="Chintalapati V.R."/>
        </authorList>
    </citation>
    <scope>NUCLEOTIDE SEQUENCE [LARGE SCALE GENOMIC DNA]</scope>
    <source>
        <strain evidence="2 3">DSM 2131</strain>
    </source>
</reference>